<comment type="cofactor">
    <cofactor evidence="1 8 9">
        <name>pyridoxal 5'-phosphate</name>
        <dbReference type="ChEBI" id="CHEBI:597326"/>
    </cofactor>
</comment>
<sequence length="462" mass="51878">MEELYRQIPKVDKFLKDKDLIEILDGQPAFFLKKAVNQVLGELRSQIGKGEVKEVNYEELKLRVKRVLKELLRPRLHRVINATGVVLHTNLGRAPIGNKVAENLVSVITGYSNLEYDLEEGRRGLRYRNLEWILKELTGAEDVCVVNNNAGAVLLVLSALSKGKEVIVSRGELIEIGGSFRIPDVMAQSGAILREVGTTNKTHTWDYESAINENTGLLLKVHTSNYKVLGFTHSVSTKELVELGRKYGIPVYEDLGSGSFIDVRKLGLSYEPTVQEVLKAGVDVVSFSGDKLLGGAQAGIILGKREFIEKIKKHPLNRALRVDKMTLSVLEAALRYYLDEKLALKEIPVWRFLSQSKEDIFNKARELVRELKLKGFRGKVRIVEDEAEVGGGALPLQTLSTYCVAVEVDGLSPQEIDRRMRRCQVPVVGRIKDNIYLVDMLTVFEKEIPEIAANFLKILEEE</sequence>
<keyword evidence="2 8" id="KW-0963">Cytoplasm</keyword>
<dbReference type="NCBIfam" id="TIGR00474">
    <property type="entry name" value="selA"/>
    <property type="match status" value="1"/>
</dbReference>
<dbReference type="RefSeq" id="WP_121169932.1">
    <property type="nucleotide sequence ID" value="NZ_RBIE01000001.1"/>
</dbReference>
<dbReference type="InterPro" id="IPR004534">
    <property type="entry name" value="SelA_trans"/>
</dbReference>
<dbReference type="PANTHER" id="PTHR32328">
    <property type="entry name" value="L-SERYL-TRNA(SEC) SELENIUM TRANSFERASE"/>
    <property type="match status" value="1"/>
</dbReference>
<comment type="catalytic activity">
    <reaction evidence="8">
        <text>L-seryl-tRNA(Sec) + selenophosphate + H(+) = L-selenocysteinyl-tRNA(Sec) + phosphate</text>
        <dbReference type="Rhea" id="RHEA:22728"/>
        <dbReference type="Rhea" id="RHEA-COMP:9742"/>
        <dbReference type="Rhea" id="RHEA-COMP:9743"/>
        <dbReference type="ChEBI" id="CHEBI:15378"/>
        <dbReference type="ChEBI" id="CHEBI:16144"/>
        <dbReference type="ChEBI" id="CHEBI:43474"/>
        <dbReference type="ChEBI" id="CHEBI:78533"/>
        <dbReference type="ChEBI" id="CHEBI:78573"/>
        <dbReference type="EC" id="2.9.1.1"/>
    </reaction>
</comment>
<keyword evidence="6 8" id="KW-0711">Selenium</keyword>
<dbReference type="InterPro" id="IPR015424">
    <property type="entry name" value="PyrdxlP-dep_Trfase"/>
</dbReference>
<dbReference type="PANTHER" id="PTHR32328:SF0">
    <property type="entry name" value="L-SERYL-TRNA(SEC) SELENIUM TRANSFERASE"/>
    <property type="match status" value="1"/>
</dbReference>
<dbReference type="Pfam" id="PF03841">
    <property type="entry name" value="SelA"/>
    <property type="match status" value="1"/>
</dbReference>
<dbReference type="Proteomes" id="UP000280881">
    <property type="component" value="Unassembled WGS sequence"/>
</dbReference>
<dbReference type="GO" id="GO:0001717">
    <property type="term" value="P:conversion of seryl-tRNAsec to selenocys-tRNAsec"/>
    <property type="evidence" value="ECO:0007669"/>
    <property type="project" value="UniProtKB-UniRule"/>
</dbReference>
<dbReference type="InterPro" id="IPR018319">
    <property type="entry name" value="SelA-like"/>
</dbReference>
<keyword evidence="4 8" id="KW-0663">Pyridoxal phosphate</keyword>
<organism evidence="10 11">
    <name type="scientific">Thermovibrio guaymasensis</name>
    <dbReference type="NCBI Taxonomy" id="240167"/>
    <lineage>
        <taxon>Bacteria</taxon>
        <taxon>Pseudomonadati</taxon>
        <taxon>Aquificota</taxon>
        <taxon>Aquificia</taxon>
        <taxon>Desulfurobacteriales</taxon>
        <taxon>Desulfurobacteriaceae</taxon>
        <taxon>Thermovibrio</taxon>
    </lineage>
</organism>
<dbReference type="UniPathway" id="UPA00906">
    <property type="reaction ID" value="UER00896"/>
</dbReference>
<accession>A0A420W8R8</accession>
<dbReference type="GO" id="GO:0004125">
    <property type="term" value="F:L-seryl-tRNA(Sec) selenium transferase activity"/>
    <property type="evidence" value="ECO:0007669"/>
    <property type="project" value="UniProtKB-UniRule"/>
</dbReference>
<dbReference type="Gene3D" id="3.40.640.10">
    <property type="entry name" value="Type I PLP-dependent aspartate aminotransferase-like (Major domain)"/>
    <property type="match status" value="1"/>
</dbReference>
<dbReference type="GO" id="GO:0001514">
    <property type="term" value="P:selenocysteine incorporation"/>
    <property type="evidence" value="ECO:0007669"/>
    <property type="project" value="UniProtKB-UniRule"/>
</dbReference>
<evidence type="ECO:0000256" key="5">
    <source>
        <dbReference type="ARBA" id="ARBA00022917"/>
    </source>
</evidence>
<evidence type="ECO:0000256" key="3">
    <source>
        <dbReference type="ARBA" id="ARBA00022679"/>
    </source>
</evidence>
<protein>
    <recommendedName>
        <fullName evidence="8">L-seryl-tRNA(Sec) selenium transferase</fullName>
        <ecNumber evidence="8">2.9.1.1</ecNumber>
    </recommendedName>
    <alternativeName>
        <fullName evidence="8">Selenocysteine synthase</fullName>
        <shortName evidence="8">Sec synthase</shortName>
    </alternativeName>
    <alternativeName>
        <fullName evidence="8">Selenocysteinyl-tRNA(Sec) synthase</fullName>
    </alternativeName>
</protein>
<dbReference type="OrthoDB" id="9787096at2"/>
<comment type="caution">
    <text evidence="10">The sequence shown here is derived from an EMBL/GenBank/DDBJ whole genome shotgun (WGS) entry which is preliminary data.</text>
</comment>
<dbReference type="InterPro" id="IPR015421">
    <property type="entry name" value="PyrdxlP-dep_Trfase_major"/>
</dbReference>
<evidence type="ECO:0000256" key="6">
    <source>
        <dbReference type="ARBA" id="ARBA00023266"/>
    </source>
</evidence>
<dbReference type="HAMAP" id="MF_00423">
    <property type="entry name" value="SelA"/>
    <property type="match status" value="1"/>
</dbReference>
<keyword evidence="3 8" id="KW-0808">Transferase</keyword>
<evidence type="ECO:0000256" key="8">
    <source>
        <dbReference type="HAMAP-Rule" id="MF_00423"/>
    </source>
</evidence>
<evidence type="ECO:0000313" key="10">
    <source>
        <dbReference type="EMBL" id="RKQ63694.1"/>
    </source>
</evidence>
<keyword evidence="11" id="KW-1185">Reference proteome</keyword>
<dbReference type="EC" id="2.9.1.1" evidence="8"/>
<gene>
    <name evidence="8" type="primary">selA</name>
    <name evidence="10" type="ORF">C7457_0574</name>
</gene>
<comment type="similarity">
    <text evidence="7 8">Belongs to the SelA family.</text>
</comment>
<name>A0A420W8R8_9BACT</name>
<evidence type="ECO:0000256" key="1">
    <source>
        <dbReference type="ARBA" id="ARBA00001933"/>
    </source>
</evidence>
<comment type="function">
    <text evidence="8">Converts seryl-tRNA(Sec) to selenocysteinyl-tRNA(Sec) required for selenoprotein biosynthesis.</text>
</comment>
<dbReference type="Gene3D" id="3.90.1150.180">
    <property type="match status" value="1"/>
</dbReference>
<evidence type="ECO:0000256" key="9">
    <source>
        <dbReference type="PIRSR" id="PIRSR618319-50"/>
    </source>
</evidence>
<dbReference type="SUPFAM" id="SSF53383">
    <property type="entry name" value="PLP-dependent transferases"/>
    <property type="match status" value="1"/>
</dbReference>
<evidence type="ECO:0000256" key="4">
    <source>
        <dbReference type="ARBA" id="ARBA00022898"/>
    </source>
</evidence>
<dbReference type="AlphaFoldDB" id="A0A420W8R8"/>
<proteinExistence type="inferred from homology"/>
<comment type="subcellular location">
    <subcellularLocation>
        <location evidence="8">Cytoplasm</location>
    </subcellularLocation>
</comment>
<dbReference type="GO" id="GO:0005737">
    <property type="term" value="C:cytoplasm"/>
    <property type="evidence" value="ECO:0007669"/>
    <property type="project" value="UniProtKB-SubCell"/>
</dbReference>
<reference evidence="10 11" key="1">
    <citation type="submission" date="2018-10" db="EMBL/GenBank/DDBJ databases">
        <title>Genomic Encyclopedia of Type Strains, Phase IV (KMG-IV): sequencing the most valuable type-strain genomes for metagenomic binning, comparative biology and taxonomic classification.</title>
        <authorList>
            <person name="Goeker M."/>
        </authorList>
    </citation>
    <scope>NUCLEOTIDE SEQUENCE [LARGE SCALE GENOMIC DNA]</scope>
    <source>
        <strain evidence="10 11">DSM 15521</strain>
    </source>
</reference>
<evidence type="ECO:0000313" key="11">
    <source>
        <dbReference type="Proteomes" id="UP000280881"/>
    </source>
</evidence>
<feature type="modified residue" description="N6-(pyridoxal phosphate)lysine" evidence="8 9">
    <location>
        <position position="291"/>
    </location>
</feature>
<keyword evidence="5 8" id="KW-0648">Protein biosynthesis</keyword>
<dbReference type="EMBL" id="RBIE01000001">
    <property type="protein sequence ID" value="RKQ63694.1"/>
    <property type="molecule type" value="Genomic_DNA"/>
</dbReference>
<comment type="pathway">
    <text evidence="8">Aminoacyl-tRNA biosynthesis; selenocysteinyl-tRNA(Sec) biosynthesis; selenocysteinyl-tRNA(Sec) from L-seryl-tRNA(Sec) (bacterial route): step 1/1.</text>
</comment>
<evidence type="ECO:0000256" key="7">
    <source>
        <dbReference type="ARBA" id="ARBA00044507"/>
    </source>
</evidence>
<evidence type="ECO:0000256" key="2">
    <source>
        <dbReference type="ARBA" id="ARBA00022490"/>
    </source>
</evidence>